<dbReference type="KEGG" id="ccos:Pan44_34060"/>
<dbReference type="AlphaFoldDB" id="A0A517SGV9"/>
<evidence type="ECO:0000313" key="3">
    <source>
        <dbReference type="Proteomes" id="UP000315700"/>
    </source>
</evidence>
<dbReference type="Gene3D" id="3.30.300.20">
    <property type="match status" value="1"/>
</dbReference>
<name>A0A517SGV9_9PLAN</name>
<gene>
    <name evidence="2" type="ORF">Pan44_34060</name>
</gene>
<dbReference type="EMBL" id="CP036271">
    <property type="protein sequence ID" value="QDT55363.1"/>
    <property type="molecule type" value="Genomic_DNA"/>
</dbReference>
<evidence type="ECO:0000256" key="1">
    <source>
        <dbReference type="SAM" id="MobiDB-lite"/>
    </source>
</evidence>
<feature type="region of interest" description="Disordered" evidence="1">
    <location>
        <begin position="25"/>
        <end position="44"/>
    </location>
</feature>
<protein>
    <submittedName>
        <fullName evidence="2">Ribosome-binding factor A</fullName>
    </submittedName>
</protein>
<evidence type="ECO:0000313" key="2">
    <source>
        <dbReference type="EMBL" id="QDT55363.1"/>
    </source>
</evidence>
<dbReference type="RefSeq" id="WP_145031122.1">
    <property type="nucleotide sequence ID" value="NZ_CP036271.1"/>
</dbReference>
<dbReference type="OrthoDB" id="5570333at2"/>
<dbReference type="SUPFAM" id="SSF89919">
    <property type="entry name" value="Ribosome-binding factor A, RbfA"/>
    <property type="match status" value="1"/>
</dbReference>
<accession>A0A517SGV9</accession>
<keyword evidence="3" id="KW-1185">Reference proteome</keyword>
<dbReference type="InParanoid" id="A0A517SGV9"/>
<organism evidence="2 3">
    <name type="scientific">Caulifigura coniformis</name>
    <dbReference type="NCBI Taxonomy" id="2527983"/>
    <lineage>
        <taxon>Bacteria</taxon>
        <taxon>Pseudomonadati</taxon>
        <taxon>Planctomycetota</taxon>
        <taxon>Planctomycetia</taxon>
        <taxon>Planctomycetales</taxon>
        <taxon>Planctomycetaceae</taxon>
        <taxon>Caulifigura</taxon>
    </lineage>
</organism>
<dbReference type="Proteomes" id="UP000315700">
    <property type="component" value="Chromosome"/>
</dbReference>
<sequence>MALHRRQREQLRALCGELHEDDGVDPRRYFRPARQRDQDHRKSRQLCRQVQRTLDLVLTGETRDELLASLKVVSVLPGRDASQLLVTVTADVPPDQFRREQIEAQLALVQGRLRSEIAAAITRKKTPVLTFQILAPDAGVEVNGEDER</sequence>
<feature type="compositionally biased region" description="Basic and acidic residues" evidence="1">
    <location>
        <begin position="25"/>
        <end position="40"/>
    </location>
</feature>
<dbReference type="InterPro" id="IPR015946">
    <property type="entry name" value="KH_dom-like_a/b"/>
</dbReference>
<dbReference type="InterPro" id="IPR023799">
    <property type="entry name" value="RbfA_dom_sf"/>
</dbReference>
<proteinExistence type="predicted"/>
<reference evidence="2 3" key="1">
    <citation type="submission" date="2019-02" db="EMBL/GenBank/DDBJ databases">
        <title>Deep-cultivation of Planctomycetes and their phenomic and genomic characterization uncovers novel biology.</title>
        <authorList>
            <person name="Wiegand S."/>
            <person name="Jogler M."/>
            <person name="Boedeker C."/>
            <person name="Pinto D."/>
            <person name="Vollmers J."/>
            <person name="Rivas-Marin E."/>
            <person name="Kohn T."/>
            <person name="Peeters S.H."/>
            <person name="Heuer A."/>
            <person name="Rast P."/>
            <person name="Oberbeckmann S."/>
            <person name="Bunk B."/>
            <person name="Jeske O."/>
            <person name="Meyerdierks A."/>
            <person name="Storesund J.E."/>
            <person name="Kallscheuer N."/>
            <person name="Luecker S."/>
            <person name="Lage O.M."/>
            <person name="Pohl T."/>
            <person name="Merkel B.J."/>
            <person name="Hornburger P."/>
            <person name="Mueller R.-W."/>
            <person name="Bruemmer F."/>
            <person name="Labrenz M."/>
            <person name="Spormann A.M."/>
            <person name="Op den Camp H."/>
            <person name="Overmann J."/>
            <person name="Amann R."/>
            <person name="Jetten M.S.M."/>
            <person name="Mascher T."/>
            <person name="Medema M.H."/>
            <person name="Devos D.P."/>
            <person name="Kaster A.-K."/>
            <person name="Ovreas L."/>
            <person name="Rohde M."/>
            <person name="Galperin M.Y."/>
            <person name="Jogler C."/>
        </authorList>
    </citation>
    <scope>NUCLEOTIDE SEQUENCE [LARGE SCALE GENOMIC DNA]</scope>
    <source>
        <strain evidence="2 3">Pan44</strain>
    </source>
</reference>